<gene>
    <name evidence="5" type="ORF">ACEZDE_03000</name>
</gene>
<comment type="caution">
    <text evidence="5">The sequence shown here is derived from an EMBL/GenBank/DDBJ whole genome shotgun (WGS) entry which is preliminary data.</text>
</comment>
<dbReference type="Pfam" id="PF00652">
    <property type="entry name" value="Ricin_B_lectin"/>
    <property type="match status" value="1"/>
</dbReference>
<dbReference type="Gene3D" id="2.60.40.10">
    <property type="entry name" value="Immunoglobulins"/>
    <property type="match status" value="2"/>
</dbReference>
<dbReference type="InterPro" id="IPR000772">
    <property type="entry name" value="Ricin_B_lectin"/>
</dbReference>
<dbReference type="PANTHER" id="PTHR10963">
    <property type="entry name" value="GLYCOSYL HYDROLASE-RELATED"/>
    <property type="match status" value="1"/>
</dbReference>
<dbReference type="InterPro" id="IPR006644">
    <property type="entry name" value="Cadg"/>
</dbReference>
<name>A0ABV6VPW7_9ACTN</name>
<comment type="similarity">
    <text evidence="1">Belongs to the glycosyl hydrolase 16 family.</text>
</comment>
<dbReference type="EMBL" id="JBHFAB010000002">
    <property type="protein sequence ID" value="MFC1415612.1"/>
    <property type="molecule type" value="Genomic_DNA"/>
</dbReference>
<feature type="domain" description="F5/8 type C" evidence="3">
    <location>
        <begin position="516"/>
        <end position="653"/>
    </location>
</feature>
<dbReference type="SUPFAM" id="SSF49785">
    <property type="entry name" value="Galactose-binding domain-like"/>
    <property type="match status" value="2"/>
</dbReference>
<sequence length="884" mass="88650">MALLAGCLTGAVAATVVTAPAAMADTVPAAPAGWNTVFGDDFAGAAGSAPSSSNWFYDIGSGYGTGEIEQTTNSTNNSYLDGNGHLVLKAINNGGTWTSARLESTRDDFQAPAGGELEMTASIQQPNPANGLGYWPAFWALGAPMRTGGGWPTSGEIDMMEDVNGSNQASQTLHDSANSPGHALIACPGAGSSCQTGYHTYSVIVDRTNTSAETMQFLMDGTVETTITEASVGTTAWQQAVDHGFFIIWDLAMGGNYPDGIYGSPTPTAATSSGASMSVAYVAVYEKGGNSTPTGTATATGTVKGINGLCLANQNSLNTEGNPINVSACDGSAGQQWSPYSDGTLRGQGGCLDVVSAGTTSGTNVDWYACNATAAQGWTHQANGELVNPSSGLCLTDPGGNTGSRLDIETCTGSAQQLWTLPSGGGGGGNTVTVTGPGNQSSTVGSAASLQVKASDSASGQTLSYSATGLPAGLSINAATGLVSGTPTAAGTSNVTVKATDGTGASGTAAFSWTVAAAGGGGCGTTDVALNKTATASSTENAGTPASAAVDGDTNGTRWSSAFSDPQWLQVDLGSTQSICKVVLYWETAYATAFQLQTSNDGTNWTTIYSTTTGTGGTQTLNVTGSGRYLRMNGTARATQYGYSLWELQAFAGTGGGGGGNTVTVTGPGNQSSTVGSAASLQVKASDSASGQTLSYSATGLPAGLSINAATGLVSGTPTAAGTSNVTVKATDGTGASGTAAFTWTVTAAGGGCGSTDLALNKTATASSQENIAFPASAAVDGDTTGTRWSSAFSDPQWLQVDLGSTQSICKVVLYWETAYATAFQLQTSNDGTNWTTIYSTTTGTGGTQTLNVTGSGRYLRMNGTARATQYGYSLWELQAFGSS</sequence>
<dbReference type="Pfam" id="PF26113">
    <property type="entry name" value="GH16_XgeA"/>
    <property type="match status" value="1"/>
</dbReference>
<dbReference type="SMART" id="SM00458">
    <property type="entry name" value="RICIN"/>
    <property type="match status" value="1"/>
</dbReference>
<dbReference type="SUPFAM" id="SSF49313">
    <property type="entry name" value="Cadherin-like"/>
    <property type="match status" value="2"/>
</dbReference>
<feature type="domain" description="F5/8 type C" evidence="3">
    <location>
        <begin position="746"/>
        <end position="883"/>
    </location>
</feature>
<dbReference type="InterPro" id="IPR000421">
    <property type="entry name" value="FA58C"/>
</dbReference>
<dbReference type="SMART" id="SM00736">
    <property type="entry name" value="CADG"/>
    <property type="match status" value="2"/>
</dbReference>
<dbReference type="CDD" id="cd02182">
    <property type="entry name" value="GH16_Strep_laminarinase_like"/>
    <property type="match status" value="1"/>
</dbReference>
<dbReference type="SUPFAM" id="SSF49899">
    <property type="entry name" value="Concanavalin A-like lectins/glucanases"/>
    <property type="match status" value="1"/>
</dbReference>
<dbReference type="Gene3D" id="2.60.120.260">
    <property type="entry name" value="Galactose-binding domain-like"/>
    <property type="match status" value="2"/>
</dbReference>
<dbReference type="PANTHER" id="PTHR10963:SF55">
    <property type="entry name" value="GLYCOSIDE HYDROLASE FAMILY 16 PROTEIN"/>
    <property type="match status" value="1"/>
</dbReference>
<dbReference type="InterPro" id="IPR015919">
    <property type="entry name" value="Cadherin-like_sf"/>
</dbReference>
<dbReference type="Gene3D" id="2.80.10.50">
    <property type="match status" value="1"/>
</dbReference>
<dbReference type="Pfam" id="PF05345">
    <property type="entry name" value="He_PIG"/>
    <property type="match status" value="2"/>
</dbReference>
<organism evidence="5 6">
    <name type="scientific">Streptacidiphilus cavernicola</name>
    <dbReference type="NCBI Taxonomy" id="3342716"/>
    <lineage>
        <taxon>Bacteria</taxon>
        <taxon>Bacillati</taxon>
        <taxon>Actinomycetota</taxon>
        <taxon>Actinomycetes</taxon>
        <taxon>Kitasatosporales</taxon>
        <taxon>Streptomycetaceae</taxon>
        <taxon>Streptacidiphilus</taxon>
    </lineage>
</organism>
<dbReference type="Pfam" id="PF00754">
    <property type="entry name" value="F5_F8_type_C"/>
    <property type="match status" value="2"/>
</dbReference>
<evidence type="ECO:0000259" key="3">
    <source>
        <dbReference type="PROSITE" id="PS50022"/>
    </source>
</evidence>
<dbReference type="InterPro" id="IPR050546">
    <property type="entry name" value="Glycosyl_Hydrlase_16"/>
</dbReference>
<dbReference type="SUPFAM" id="SSF50370">
    <property type="entry name" value="Ricin B-like lectins"/>
    <property type="match status" value="1"/>
</dbReference>
<feature type="chain" id="PRO_5047420256" evidence="2">
    <location>
        <begin position="25"/>
        <end position="884"/>
    </location>
</feature>
<feature type="signal peptide" evidence="2">
    <location>
        <begin position="1"/>
        <end position="24"/>
    </location>
</feature>
<dbReference type="InterPro" id="IPR035992">
    <property type="entry name" value="Ricin_B-like_lectins"/>
</dbReference>
<dbReference type="RefSeq" id="WP_380531640.1">
    <property type="nucleotide sequence ID" value="NZ_JBHFAB010000002.1"/>
</dbReference>
<evidence type="ECO:0000256" key="1">
    <source>
        <dbReference type="ARBA" id="ARBA00006865"/>
    </source>
</evidence>
<evidence type="ECO:0000256" key="2">
    <source>
        <dbReference type="SAM" id="SignalP"/>
    </source>
</evidence>
<protein>
    <submittedName>
        <fullName evidence="5">Discoidin domain-containing protein</fullName>
    </submittedName>
</protein>
<evidence type="ECO:0000259" key="4">
    <source>
        <dbReference type="PROSITE" id="PS51762"/>
    </source>
</evidence>
<dbReference type="InterPro" id="IPR013783">
    <property type="entry name" value="Ig-like_fold"/>
</dbReference>
<dbReference type="Proteomes" id="UP001592531">
    <property type="component" value="Unassembled WGS sequence"/>
</dbReference>
<dbReference type="InterPro" id="IPR013320">
    <property type="entry name" value="ConA-like_dom_sf"/>
</dbReference>
<feature type="domain" description="GH16" evidence="4">
    <location>
        <begin position="20"/>
        <end position="290"/>
    </location>
</feature>
<evidence type="ECO:0000313" key="6">
    <source>
        <dbReference type="Proteomes" id="UP001592531"/>
    </source>
</evidence>
<dbReference type="PROSITE" id="PS51762">
    <property type="entry name" value="GH16_2"/>
    <property type="match status" value="1"/>
</dbReference>
<proteinExistence type="inferred from homology"/>
<evidence type="ECO:0000313" key="5">
    <source>
        <dbReference type="EMBL" id="MFC1415612.1"/>
    </source>
</evidence>
<dbReference type="InterPro" id="IPR000757">
    <property type="entry name" value="Beta-glucanase-like"/>
</dbReference>
<accession>A0ABV6VPW7</accession>
<keyword evidence="2" id="KW-0732">Signal</keyword>
<keyword evidence="6" id="KW-1185">Reference proteome</keyword>
<reference evidence="5 6" key="1">
    <citation type="submission" date="2024-09" db="EMBL/GenBank/DDBJ databases">
        <authorList>
            <person name="Lee S.D."/>
        </authorList>
    </citation>
    <scope>NUCLEOTIDE SEQUENCE [LARGE SCALE GENOMIC DNA]</scope>
    <source>
        <strain evidence="5 6">N8-3</strain>
    </source>
</reference>
<dbReference type="PROSITE" id="PS50022">
    <property type="entry name" value="FA58C_3"/>
    <property type="match status" value="2"/>
</dbReference>
<dbReference type="PROSITE" id="PS50231">
    <property type="entry name" value="RICIN_B_LECTIN"/>
    <property type="match status" value="1"/>
</dbReference>
<dbReference type="InterPro" id="IPR008979">
    <property type="entry name" value="Galactose-bd-like_sf"/>
</dbReference>
<dbReference type="Gene3D" id="2.60.120.200">
    <property type="match status" value="1"/>
</dbReference>